<dbReference type="InterPro" id="IPR007430">
    <property type="entry name" value="VirB8"/>
</dbReference>
<dbReference type="Pfam" id="PF04335">
    <property type="entry name" value="VirB8"/>
    <property type="match status" value="1"/>
</dbReference>
<gene>
    <name evidence="7" type="ORF">CARN7_2024</name>
</gene>
<proteinExistence type="predicted"/>
<organism evidence="7">
    <name type="scientific">mine drainage metagenome</name>
    <dbReference type="NCBI Taxonomy" id="410659"/>
    <lineage>
        <taxon>unclassified sequences</taxon>
        <taxon>metagenomes</taxon>
        <taxon>ecological metagenomes</taxon>
    </lineage>
</organism>
<evidence type="ECO:0000256" key="3">
    <source>
        <dbReference type="ARBA" id="ARBA00022989"/>
    </source>
</evidence>
<reference evidence="7" key="1">
    <citation type="submission" date="2009-10" db="EMBL/GenBank/DDBJ databases">
        <title>Diversity of trophic interactions inside an arsenic-rich microbial ecosystem.</title>
        <authorList>
            <person name="Bertin P.N."/>
            <person name="Heinrich-Salmeron A."/>
            <person name="Pelletier E."/>
            <person name="Goulhen-Chollet F."/>
            <person name="Arsene-Ploetze F."/>
            <person name="Gallien S."/>
            <person name="Calteau A."/>
            <person name="Vallenet D."/>
            <person name="Casiot C."/>
            <person name="Chane-Woon-Ming B."/>
            <person name="Giloteaux L."/>
            <person name="Barakat M."/>
            <person name="Bonnefoy V."/>
            <person name="Bruneel O."/>
            <person name="Chandler M."/>
            <person name="Cleiss J."/>
            <person name="Duran R."/>
            <person name="Elbaz-Poulichet F."/>
            <person name="Fonknechten N."/>
            <person name="Lauga B."/>
            <person name="Mornico D."/>
            <person name="Ortet P."/>
            <person name="Schaeffer C."/>
            <person name="Siguier P."/>
            <person name="Alexander Thil Smith A."/>
            <person name="Van Dorsselaer A."/>
            <person name="Weissenbach J."/>
            <person name="Medigue C."/>
            <person name="Le Paslier D."/>
        </authorList>
    </citation>
    <scope>NUCLEOTIDE SEQUENCE</scope>
</reference>
<comment type="caution">
    <text evidence="7">The sequence shown here is derived from an EMBL/GenBank/DDBJ whole genome shotgun (WGS) entry which is preliminary data.</text>
</comment>
<dbReference type="InterPro" id="IPR032710">
    <property type="entry name" value="NTF2-like_dom_sf"/>
</dbReference>
<feature type="transmembrane region" description="Helical" evidence="5">
    <location>
        <begin position="22"/>
        <end position="43"/>
    </location>
</feature>
<comment type="subcellular location">
    <subcellularLocation>
        <location evidence="1">Membrane</location>
        <topology evidence="1">Single-pass membrane protein</topology>
    </subcellularLocation>
</comment>
<feature type="domain" description="Bacterial virulence protein VirB8" evidence="6">
    <location>
        <begin position="11"/>
        <end position="211"/>
    </location>
</feature>
<dbReference type="AlphaFoldDB" id="E6QVD8"/>
<evidence type="ECO:0000259" key="6">
    <source>
        <dbReference type="Pfam" id="PF04335"/>
    </source>
</evidence>
<sequence length="214" mass="23776">MDNPISNQLKRNLSPRLEANRMAILLSTSVLANVVLSFCFVGLMPLKERIPYFVSSNKETGLVQVSSTVAQKFTPTEQNIKYFAAKFVRELLIIDPYRTKSEYLPAVKTVVLGKAKSQVNGFLTADTTLERMAKDPSLERNIEIERITILPSAENVVEAVVKLITLSGNNAAQTETKVVSMHYALEPVKSDAEALHNPIGFYVTQFVIDDELGQ</sequence>
<dbReference type="SUPFAM" id="SSF54427">
    <property type="entry name" value="NTF2-like"/>
    <property type="match status" value="1"/>
</dbReference>
<dbReference type="GO" id="GO:0016020">
    <property type="term" value="C:membrane"/>
    <property type="evidence" value="ECO:0007669"/>
    <property type="project" value="UniProtKB-SubCell"/>
</dbReference>
<evidence type="ECO:0000313" key="7">
    <source>
        <dbReference type="EMBL" id="CBI11211.1"/>
    </source>
</evidence>
<keyword evidence="3 5" id="KW-1133">Transmembrane helix</keyword>
<dbReference type="EMBL" id="CABR01000128">
    <property type="protein sequence ID" value="CBI11211.1"/>
    <property type="molecule type" value="Genomic_DNA"/>
</dbReference>
<evidence type="ECO:0000256" key="1">
    <source>
        <dbReference type="ARBA" id="ARBA00004167"/>
    </source>
</evidence>
<evidence type="ECO:0000256" key="5">
    <source>
        <dbReference type="SAM" id="Phobius"/>
    </source>
</evidence>
<keyword evidence="4 5" id="KW-0472">Membrane</keyword>
<protein>
    <recommendedName>
        <fullName evidence="6">Bacterial virulence protein VirB8 domain-containing protein</fullName>
    </recommendedName>
</protein>
<dbReference type="Gene3D" id="3.10.450.230">
    <property type="entry name" value="VirB8 protein"/>
    <property type="match status" value="1"/>
</dbReference>
<evidence type="ECO:0000256" key="2">
    <source>
        <dbReference type="ARBA" id="ARBA00022692"/>
    </source>
</evidence>
<accession>E6QVD8</accession>
<keyword evidence="2 5" id="KW-0812">Transmembrane</keyword>
<name>E6QVD8_9ZZZZ</name>
<evidence type="ECO:0000256" key="4">
    <source>
        <dbReference type="ARBA" id="ARBA00023136"/>
    </source>
</evidence>